<gene>
    <name evidence="1" type="ORF">QJS35_11345</name>
</gene>
<reference evidence="1 2" key="1">
    <citation type="journal article" date="2023" name="Genome Announc.">
        <title>Pan-Genome Analyses of the Genus Cohnella and Proposal of the Novel Species Cohnella silvisoli sp. nov., Isolated from Forest Soil.</title>
        <authorList>
            <person name="Wang C."/>
            <person name="Mao L."/>
            <person name="Bao G."/>
            <person name="Zhu H."/>
        </authorList>
    </citation>
    <scope>NUCLEOTIDE SEQUENCE [LARGE SCALE GENOMIC DNA]</scope>
    <source>
        <strain evidence="1 2">NL03-T5-1</strain>
    </source>
</reference>
<dbReference type="EMBL" id="JASKHM010000006">
    <property type="protein sequence ID" value="MEQ4482989.1"/>
    <property type="molecule type" value="Genomic_DNA"/>
</dbReference>
<evidence type="ECO:0000313" key="1">
    <source>
        <dbReference type="EMBL" id="MEQ4482989.1"/>
    </source>
</evidence>
<protein>
    <submittedName>
        <fullName evidence="1">Uncharacterized protein</fullName>
    </submittedName>
</protein>
<keyword evidence="2" id="KW-1185">Reference proteome</keyword>
<organism evidence="1 2">
    <name type="scientific">Cohnella silvisoli</name>
    <dbReference type="NCBI Taxonomy" id="2873699"/>
    <lineage>
        <taxon>Bacteria</taxon>
        <taxon>Bacillati</taxon>
        <taxon>Bacillota</taxon>
        <taxon>Bacilli</taxon>
        <taxon>Bacillales</taxon>
        <taxon>Paenibacillaceae</taxon>
        <taxon>Cohnella</taxon>
    </lineage>
</organism>
<evidence type="ECO:0000313" key="2">
    <source>
        <dbReference type="Proteomes" id="UP001493487"/>
    </source>
</evidence>
<dbReference type="Proteomes" id="UP001493487">
    <property type="component" value="Unassembled WGS sequence"/>
</dbReference>
<proteinExistence type="predicted"/>
<comment type="caution">
    <text evidence="1">The sequence shown here is derived from an EMBL/GenBank/DDBJ whole genome shotgun (WGS) entry which is preliminary data.</text>
</comment>
<accession>A0ABV1KSC7</accession>
<name>A0ABV1KSC7_9BACL</name>
<dbReference type="RefSeq" id="WP_232184102.1">
    <property type="nucleotide sequence ID" value="NZ_JAIOAP010000002.1"/>
</dbReference>
<sequence>MKIGTFVIGGLAGAAVVLMIQRNQMMSAVTAGVGQNLKHRMNMMKDDAIEKALNMKFASSFRRSADIGRKTSKSSSMNEVGLGDVEKLIAQDEDVSHEVNSILEQNGQHRI</sequence>